<dbReference type="PIRSF" id="PIRSF001439">
    <property type="entry name" value="CryM"/>
    <property type="match status" value="1"/>
</dbReference>
<dbReference type="SUPFAM" id="SSF51735">
    <property type="entry name" value="NAD(P)-binding Rossmann-fold domains"/>
    <property type="match status" value="1"/>
</dbReference>
<dbReference type="PANTHER" id="PTHR13812:SF19">
    <property type="entry name" value="KETIMINE REDUCTASE MU-CRYSTALLIN"/>
    <property type="match status" value="1"/>
</dbReference>
<dbReference type="RefSeq" id="WP_159898545.1">
    <property type="nucleotide sequence ID" value="NZ_BAABFX010000050.1"/>
</dbReference>
<sequence>MNTTNELLILNRRDLEGLALTWPEIVDVIEDAFRQKAQGLVTNPPKPKVTSRDDAFIHAMPAYLGGSDRIGLKWVSGYEQNHAKGLPYIYGSVIMNDPETGRPVALLDGGWITEMRTPAVSGVTMRHVPLSPKRLAIVGCGVQGRRHLEVALSEHPDIEEVVVFDRSQDAAEVLTSMAGDRATRIASSPTDAVDGATIAITTITVPLDPKLDCRNTDENALLLPVDYDDAMATVAFHEAVTYSVDDLGQYGSVAGRKYFFDFPEPVTHLAQVVAGEFDVPDTGRRMFLNMGIAMNDIALSSLVLDRAMERGVGTTVEFP</sequence>
<dbReference type="Gene3D" id="3.40.50.720">
    <property type="entry name" value="NAD(P)-binding Rossmann-like Domain"/>
    <property type="match status" value="1"/>
</dbReference>
<dbReference type="InterPro" id="IPR023401">
    <property type="entry name" value="ODC_N"/>
</dbReference>
<dbReference type="Gene3D" id="3.30.1780.10">
    <property type="entry name" value="ornithine cyclodeaminase, domain 1"/>
    <property type="match status" value="1"/>
</dbReference>
<organism evidence="1 2">
    <name type="scientific">Ornithinibacter aureus</name>
    <dbReference type="NCBI Taxonomy" id="622664"/>
    <lineage>
        <taxon>Bacteria</taxon>
        <taxon>Bacillati</taxon>
        <taxon>Actinomycetota</taxon>
        <taxon>Actinomycetes</taxon>
        <taxon>Micrococcales</taxon>
        <taxon>Intrasporangiaceae</taxon>
        <taxon>Ornithinibacter</taxon>
    </lineage>
</organism>
<proteinExistence type="predicted"/>
<dbReference type="PANTHER" id="PTHR13812">
    <property type="entry name" value="KETIMINE REDUCTASE MU-CRYSTALLIN"/>
    <property type="match status" value="1"/>
</dbReference>
<evidence type="ECO:0000313" key="2">
    <source>
        <dbReference type="Proteomes" id="UP001500390"/>
    </source>
</evidence>
<gene>
    <name evidence="1" type="primary">ala</name>
    <name evidence="1" type="ORF">GCM10023153_32870</name>
</gene>
<dbReference type="Proteomes" id="UP001500390">
    <property type="component" value="Unassembled WGS sequence"/>
</dbReference>
<protein>
    <submittedName>
        <fullName evidence="1">Alanine dehydrogenase</fullName>
    </submittedName>
</protein>
<dbReference type="Pfam" id="PF02423">
    <property type="entry name" value="OCD_Mu_crystall"/>
    <property type="match status" value="1"/>
</dbReference>
<dbReference type="InterPro" id="IPR036291">
    <property type="entry name" value="NAD(P)-bd_dom_sf"/>
</dbReference>
<dbReference type="InterPro" id="IPR003462">
    <property type="entry name" value="ODC_Mu_crystall"/>
</dbReference>
<evidence type="ECO:0000313" key="1">
    <source>
        <dbReference type="EMBL" id="GAA4403137.1"/>
    </source>
</evidence>
<accession>A0ABP8KBZ1</accession>
<dbReference type="EMBL" id="BAABFX010000050">
    <property type="protein sequence ID" value="GAA4403137.1"/>
    <property type="molecule type" value="Genomic_DNA"/>
</dbReference>
<keyword evidence="2" id="KW-1185">Reference proteome</keyword>
<reference evidence="2" key="1">
    <citation type="journal article" date="2019" name="Int. J. Syst. Evol. Microbiol.">
        <title>The Global Catalogue of Microorganisms (GCM) 10K type strain sequencing project: providing services to taxonomists for standard genome sequencing and annotation.</title>
        <authorList>
            <consortium name="The Broad Institute Genomics Platform"/>
            <consortium name="The Broad Institute Genome Sequencing Center for Infectious Disease"/>
            <person name="Wu L."/>
            <person name="Ma J."/>
        </authorList>
    </citation>
    <scope>NUCLEOTIDE SEQUENCE [LARGE SCALE GENOMIC DNA]</scope>
    <source>
        <strain evidence="2">JCM 17738</strain>
    </source>
</reference>
<name>A0ABP8KBZ1_9MICO</name>
<comment type="caution">
    <text evidence="1">The sequence shown here is derived from an EMBL/GenBank/DDBJ whole genome shotgun (WGS) entry which is preliminary data.</text>
</comment>